<dbReference type="RefSeq" id="WP_345046325.1">
    <property type="nucleotide sequence ID" value="NZ_BAABED010000001.1"/>
</dbReference>
<keyword evidence="3" id="KW-1003">Cell membrane</keyword>
<dbReference type="PANTHER" id="PTHR43045">
    <property type="entry name" value="SHIKIMATE TRANSPORTER"/>
    <property type="match status" value="1"/>
</dbReference>
<sequence>MSVSTSAPARPKNNAKIAAVSGFVGSALEYYDFFIFGSAAALIFGKLFFASGPSSMLLSFATVGVAYIARPLGAVICGHLGDKFGRKRVLLLTLILMGSSTFLIGCLPTYGQIGMAAPILIVALRLLQGLSAGGESPGSSSLTLEHAPERKRAFYTSWTMSGIMFGIVLSTLVFIPVASMPEDQLLAWGWRIPFLASAVVTVIAFVLRRLLEEPPVFAEVKEHDAVVKVPLATLFRYHWVTVIRVTAMSLFTIINTIINVFALSYATSVVGVDKGLMLTVIAVANLAAVAMGPLAGILADRIGRKPVFLTGLVLQIGMIYVFFAALSAGNVPLIFLTGILLIGVAYSGSNAIYPAYFPEQFPVKVRYSGMAISLMFGLLLAGFAPVISELLIGGDKALWVPVATFAAAACAISAIAALTAPETFKTPTALLGLKKTDPRLHAAASVASRATEPNDAISRVQA</sequence>
<dbReference type="PROSITE" id="PS50850">
    <property type="entry name" value="MFS"/>
    <property type="match status" value="1"/>
</dbReference>
<dbReference type="PROSITE" id="PS00217">
    <property type="entry name" value="SUGAR_TRANSPORT_2"/>
    <property type="match status" value="1"/>
</dbReference>
<feature type="transmembrane region" description="Helical" evidence="7">
    <location>
        <begin position="398"/>
        <end position="418"/>
    </location>
</feature>
<dbReference type="PROSITE" id="PS00216">
    <property type="entry name" value="SUGAR_TRANSPORT_1"/>
    <property type="match status" value="1"/>
</dbReference>
<keyword evidence="6 7" id="KW-0472">Membrane</keyword>
<proteinExistence type="predicted"/>
<feature type="transmembrane region" description="Helical" evidence="7">
    <location>
        <begin position="333"/>
        <end position="357"/>
    </location>
</feature>
<accession>A0ABV5URD7</accession>
<protein>
    <submittedName>
        <fullName evidence="9">MFS transporter</fullName>
    </submittedName>
</protein>
<dbReference type="InterPro" id="IPR011701">
    <property type="entry name" value="MFS"/>
</dbReference>
<dbReference type="InterPro" id="IPR005828">
    <property type="entry name" value="MFS_sugar_transport-like"/>
</dbReference>
<keyword evidence="10" id="KW-1185">Reference proteome</keyword>
<feature type="transmembrane region" description="Helical" evidence="7">
    <location>
        <begin position="154"/>
        <end position="175"/>
    </location>
</feature>
<feature type="transmembrane region" description="Helical" evidence="7">
    <location>
        <begin position="242"/>
        <end position="263"/>
    </location>
</feature>
<name>A0ABV5URD7_9MICC</name>
<keyword evidence="2" id="KW-0813">Transport</keyword>
<evidence type="ECO:0000256" key="6">
    <source>
        <dbReference type="ARBA" id="ARBA00023136"/>
    </source>
</evidence>
<dbReference type="InterPro" id="IPR020846">
    <property type="entry name" value="MFS_dom"/>
</dbReference>
<evidence type="ECO:0000256" key="4">
    <source>
        <dbReference type="ARBA" id="ARBA00022692"/>
    </source>
</evidence>
<gene>
    <name evidence="9" type="ORF">ACFFPI_10485</name>
</gene>
<feature type="transmembrane region" description="Helical" evidence="7">
    <location>
        <begin position="56"/>
        <end position="77"/>
    </location>
</feature>
<evidence type="ECO:0000259" key="8">
    <source>
        <dbReference type="PROSITE" id="PS50850"/>
    </source>
</evidence>
<dbReference type="PANTHER" id="PTHR43045:SF1">
    <property type="entry name" value="SHIKIMATE TRANSPORTER"/>
    <property type="match status" value="1"/>
</dbReference>
<evidence type="ECO:0000256" key="2">
    <source>
        <dbReference type="ARBA" id="ARBA00022448"/>
    </source>
</evidence>
<feature type="domain" description="Major facilitator superfamily (MFS) profile" evidence="8">
    <location>
        <begin position="18"/>
        <end position="425"/>
    </location>
</feature>
<organism evidence="9 10">
    <name type="scientific">Arthrobacter methylotrophus</name>
    <dbReference type="NCBI Taxonomy" id="121291"/>
    <lineage>
        <taxon>Bacteria</taxon>
        <taxon>Bacillati</taxon>
        <taxon>Actinomycetota</taxon>
        <taxon>Actinomycetes</taxon>
        <taxon>Micrococcales</taxon>
        <taxon>Micrococcaceae</taxon>
        <taxon>Arthrobacter</taxon>
    </lineage>
</organism>
<feature type="transmembrane region" description="Helical" evidence="7">
    <location>
        <begin position="89"/>
        <end position="110"/>
    </location>
</feature>
<evidence type="ECO:0000313" key="10">
    <source>
        <dbReference type="Proteomes" id="UP001589536"/>
    </source>
</evidence>
<evidence type="ECO:0000256" key="7">
    <source>
        <dbReference type="SAM" id="Phobius"/>
    </source>
</evidence>
<feature type="transmembrane region" description="Helical" evidence="7">
    <location>
        <begin position="187"/>
        <end position="207"/>
    </location>
</feature>
<comment type="caution">
    <text evidence="9">The sequence shown here is derived from an EMBL/GenBank/DDBJ whole genome shotgun (WGS) entry which is preliminary data.</text>
</comment>
<dbReference type="Proteomes" id="UP001589536">
    <property type="component" value="Unassembled WGS sequence"/>
</dbReference>
<dbReference type="InterPro" id="IPR036259">
    <property type="entry name" value="MFS_trans_sf"/>
</dbReference>
<evidence type="ECO:0000256" key="1">
    <source>
        <dbReference type="ARBA" id="ARBA00004651"/>
    </source>
</evidence>
<dbReference type="CDD" id="cd17369">
    <property type="entry name" value="MFS_ShiA_like"/>
    <property type="match status" value="1"/>
</dbReference>
<dbReference type="Pfam" id="PF07690">
    <property type="entry name" value="MFS_1"/>
    <property type="match status" value="1"/>
</dbReference>
<dbReference type="InterPro" id="IPR005829">
    <property type="entry name" value="Sugar_transporter_CS"/>
</dbReference>
<dbReference type="EMBL" id="JBHMBH010000021">
    <property type="protein sequence ID" value="MFB9714549.1"/>
    <property type="molecule type" value="Genomic_DNA"/>
</dbReference>
<comment type="subcellular location">
    <subcellularLocation>
        <location evidence="1">Cell membrane</location>
        <topology evidence="1">Multi-pass membrane protein</topology>
    </subcellularLocation>
</comment>
<feature type="transmembrane region" description="Helical" evidence="7">
    <location>
        <begin position="307"/>
        <end position="327"/>
    </location>
</feature>
<dbReference type="SUPFAM" id="SSF103473">
    <property type="entry name" value="MFS general substrate transporter"/>
    <property type="match status" value="1"/>
</dbReference>
<evidence type="ECO:0000256" key="3">
    <source>
        <dbReference type="ARBA" id="ARBA00022475"/>
    </source>
</evidence>
<dbReference type="Pfam" id="PF00083">
    <property type="entry name" value="Sugar_tr"/>
    <property type="match status" value="1"/>
</dbReference>
<keyword evidence="4 7" id="KW-0812">Transmembrane</keyword>
<keyword evidence="5 7" id="KW-1133">Transmembrane helix</keyword>
<evidence type="ECO:0000256" key="5">
    <source>
        <dbReference type="ARBA" id="ARBA00022989"/>
    </source>
</evidence>
<feature type="transmembrane region" description="Helical" evidence="7">
    <location>
        <begin position="369"/>
        <end position="392"/>
    </location>
</feature>
<dbReference type="Gene3D" id="1.20.1250.20">
    <property type="entry name" value="MFS general substrate transporter like domains"/>
    <property type="match status" value="1"/>
</dbReference>
<reference evidence="9 10" key="1">
    <citation type="submission" date="2024-09" db="EMBL/GenBank/DDBJ databases">
        <authorList>
            <person name="Sun Q."/>
            <person name="Mori K."/>
        </authorList>
    </citation>
    <scope>NUCLEOTIDE SEQUENCE [LARGE SCALE GENOMIC DNA]</scope>
    <source>
        <strain evidence="9 10">JCM 13519</strain>
    </source>
</reference>
<evidence type="ECO:0000313" key="9">
    <source>
        <dbReference type="EMBL" id="MFB9714549.1"/>
    </source>
</evidence>
<feature type="transmembrane region" description="Helical" evidence="7">
    <location>
        <begin position="30"/>
        <end position="50"/>
    </location>
</feature>
<feature type="transmembrane region" description="Helical" evidence="7">
    <location>
        <begin position="275"/>
        <end position="295"/>
    </location>
</feature>